<evidence type="ECO:0000313" key="3">
    <source>
        <dbReference type="EMBL" id="KAF2846572.1"/>
    </source>
</evidence>
<dbReference type="PANTHER" id="PTHR34502:SF5">
    <property type="entry name" value="DUF6594 DOMAIN-CONTAINING PROTEIN"/>
    <property type="match status" value="1"/>
</dbReference>
<dbReference type="Proteomes" id="UP000799423">
    <property type="component" value="Unassembled WGS sequence"/>
</dbReference>
<evidence type="ECO:0000259" key="2">
    <source>
        <dbReference type="Pfam" id="PF20237"/>
    </source>
</evidence>
<protein>
    <recommendedName>
        <fullName evidence="2">DUF6594 domain-containing protein</fullName>
    </recommendedName>
</protein>
<dbReference type="EMBL" id="MU006334">
    <property type="protein sequence ID" value="KAF2846572.1"/>
    <property type="molecule type" value="Genomic_DNA"/>
</dbReference>
<keyword evidence="1" id="KW-0812">Transmembrane</keyword>
<gene>
    <name evidence="3" type="ORF">T440DRAFT_541268</name>
</gene>
<keyword evidence="1" id="KW-1133">Transmembrane helix</keyword>
<proteinExistence type="predicted"/>
<dbReference type="Pfam" id="PF20237">
    <property type="entry name" value="DUF6594"/>
    <property type="match status" value="1"/>
</dbReference>
<feature type="transmembrane region" description="Helical" evidence="1">
    <location>
        <begin position="209"/>
        <end position="230"/>
    </location>
</feature>
<dbReference type="InterPro" id="IPR046529">
    <property type="entry name" value="DUF6594"/>
</dbReference>
<accession>A0A6A7AU33</accession>
<dbReference type="PANTHER" id="PTHR34502">
    <property type="entry name" value="DUF6594 DOMAIN-CONTAINING PROTEIN-RELATED"/>
    <property type="match status" value="1"/>
</dbReference>
<keyword evidence="1" id="KW-0472">Membrane</keyword>
<organism evidence="3 4">
    <name type="scientific">Plenodomus tracheiphilus IPT5</name>
    <dbReference type="NCBI Taxonomy" id="1408161"/>
    <lineage>
        <taxon>Eukaryota</taxon>
        <taxon>Fungi</taxon>
        <taxon>Dikarya</taxon>
        <taxon>Ascomycota</taxon>
        <taxon>Pezizomycotina</taxon>
        <taxon>Dothideomycetes</taxon>
        <taxon>Pleosporomycetidae</taxon>
        <taxon>Pleosporales</taxon>
        <taxon>Pleosporineae</taxon>
        <taxon>Leptosphaeriaceae</taxon>
        <taxon>Plenodomus</taxon>
    </lineage>
</organism>
<evidence type="ECO:0000256" key="1">
    <source>
        <dbReference type="SAM" id="Phobius"/>
    </source>
</evidence>
<feature type="domain" description="DUF6594" evidence="2">
    <location>
        <begin position="25"/>
        <end position="251"/>
    </location>
</feature>
<sequence length="254" mass="28735">MEEGHPHDPLADHVIGYPKLAARITLNIRNLLYMQAELANLEIKLDKLTKQDDVSKETNKKRYATHYGYLDNSHKDGDQAQYALTMKIRLKLRDYNLSDHLPLQVSQMNTIVSPDEFDLHDVQKFLGSDEMGPLALEGEDAYFWGSHASPKGFKRDIVTLAPRHKEDAFSKWIAERAMTIIKCFGRFMKPSKDFGEVVIYDSSILKGTFWIESMVASMLSIASIVVLIHLQSQTARLGTIAAFNRIDCFAVTAA</sequence>
<reference evidence="3" key="1">
    <citation type="submission" date="2020-01" db="EMBL/GenBank/DDBJ databases">
        <authorList>
            <consortium name="DOE Joint Genome Institute"/>
            <person name="Haridas S."/>
            <person name="Albert R."/>
            <person name="Binder M."/>
            <person name="Bloem J."/>
            <person name="Labutti K."/>
            <person name="Salamov A."/>
            <person name="Andreopoulos B."/>
            <person name="Baker S.E."/>
            <person name="Barry K."/>
            <person name="Bills G."/>
            <person name="Bluhm B.H."/>
            <person name="Cannon C."/>
            <person name="Castanera R."/>
            <person name="Culley D.E."/>
            <person name="Daum C."/>
            <person name="Ezra D."/>
            <person name="Gonzalez J.B."/>
            <person name="Henrissat B."/>
            <person name="Kuo A."/>
            <person name="Liang C."/>
            <person name="Lipzen A."/>
            <person name="Lutzoni F."/>
            <person name="Magnuson J."/>
            <person name="Mondo S."/>
            <person name="Nolan M."/>
            <person name="Ohm R."/>
            <person name="Pangilinan J."/>
            <person name="Park H.-J."/>
            <person name="Ramirez L."/>
            <person name="Alfaro M."/>
            <person name="Sun H."/>
            <person name="Tritt A."/>
            <person name="Yoshinaga Y."/>
            <person name="Zwiers L.-H."/>
            <person name="Turgeon B.G."/>
            <person name="Goodwin S.B."/>
            <person name="Spatafora J.W."/>
            <person name="Crous P.W."/>
            <person name="Grigoriev I.V."/>
        </authorList>
    </citation>
    <scope>NUCLEOTIDE SEQUENCE</scope>
    <source>
        <strain evidence="3">IPT5</strain>
    </source>
</reference>
<evidence type="ECO:0000313" key="4">
    <source>
        <dbReference type="Proteomes" id="UP000799423"/>
    </source>
</evidence>
<dbReference type="OrthoDB" id="5342093at2759"/>
<dbReference type="AlphaFoldDB" id="A0A6A7AU33"/>
<keyword evidence="4" id="KW-1185">Reference proteome</keyword>
<name>A0A6A7AU33_9PLEO</name>